<dbReference type="AlphaFoldDB" id="A0A8H3TPN1"/>
<evidence type="ECO:0000313" key="2">
    <source>
        <dbReference type="EMBL" id="GHJ84034.1"/>
    </source>
</evidence>
<sequence>MGQANSAQREEHQPIDSRSMVDNATGTGESMLERATRLHRYYFNPNPASTAEPLTPDSITPLQVCQIRMCLRQLLPEELVNPILDYAEIYTASKSSRHQRVVFDDRQGTLWSIADRQARERHWIYLASHSLFGRMPRAALATSTKDREPEEDTTESETQGNDKEEEEVPEDPGARNPWKIKRIQVSFESRDQGWTSEHYEGDDPFGGSYTWFEVAVGRDRAILPLTLDIQHNRRADRHVQHYEHDLPLGSPVLQQARKGDCLLLLAKARYAGWQNIVQMAELKIYYGF</sequence>
<keyword evidence="3" id="KW-1185">Reference proteome</keyword>
<feature type="region of interest" description="Disordered" evidence="1">
    <location>
        <begin position="1"/>
        <end position="24"/>
    </location>
</feature>
<gene>
    <name evidence="2" type="ORF">NliqN6_0436</name>
</gene>
<feature type="region of interest" description="Disordered" evidence="1">
    <location>
        <begin position="140"/>
        <end position="175"/>
    </location>
</feature>
<dbReference type="EMBL" id="BLZA01000005">
    <property type="protein sequence ID" value="GHJ84034.1"/>
    <property type="molecule type" value="Genomic_DNA"/>
</dbReference>
<name>A0A8H3TPN1_9TREE</name>
<organism evidence="2 3">
    <name type="scientific">Naganishia liquefaciens</name>
    <dbReference type="NCBI Taxonomy" id="104408"/>
    <lineage>
        <taxon>Eukaryota</taxon>
        <taxon>Fungi</taxon>
        <taxon>Dikarya</taxon>
        <taxon>Basidiomycota</taxon>
        <taxon>Agaricomycotina</taxon>
        <taxon>Tremellomycetes</taxon>
        <taxon>Filobasidiales</taxon>
        <taxon>Filobasidiaceae</taxon>
        <taxon>Naganishia</taxon>
    </lineage>
</organism>
<proteinExistence type="predicted"/>
<reference evidence="2" key="1">
    <citation type="submission" date="2020-07" db="EMBL/GenBank/DDBJ databases">
        <title>Draft Genome Sequence of a Deep-Sea Yeast, Naganishia (Cryptococcus) liquefaciens strain N6.</title>
        <authorList>
            <person name="Han Y.W."/>
            <person name="Kajitani R."/>
            <person name="Morimoto H."/>
            <person name="Parhat M."/>
            <person name="Tsubouchi H."/>
            <person name="Bakenova O."/>
            <person name="Ogata M."/>
            <person name="Argunhan B."/>
            <person name="Aoki R."/>
            <person name="Kajiwara S."/>
            <person name="Itoh T."/>
            <person name="Iwasaki H."/>
        </authorList>
    </citation>
    <scope>NUCLEOTIDE SEQUENCE</scope>
    <source>
        <strain evidence="2">N6</strain>
    </source>
</reference>
<accession>A0A8H3TPN1</accession>
<evidence type="ECO:0000256" key="1">
    <source>
        <dbReference type="SAM" id="MobiDB-lite"/>
    </source>
</evidence>
<evidence type="ECO:0000313" key="3">
    <source>
        <dbReference type="Proteomes" id="UP000620104"/>
    </source>
</evidence>
<comment type="caution">
    <text evidence="2">The sequence shown here is derived from an EMBL/GenBank/DDBJ whole genome shotgun (WGS) entry which is preliminary data.</text>
</comment>
<dbReference type="Proteomes" id="UP000620104">
    <property type="component" value="Unassembled WGS sequence"/>
</dbReference>
<dbReference type="OrthoDB" id="66095at2759"/>
<protein>
    <submittedName>
        <fullName evidence="2">Uncharacterized protein</fullName>
    </submittedName>
</protein>